<feature type="chain" id="PRO_5042053755" description="RlpA-like protein double-psi beta-barrel domain-containing protein" evidence="2">
    <location>
        <begin position="22"/>
        <end position="129"/>
    </location>
</feature>
<comment type="caution">
    <text evidence="3">The sequence shown here is derived from an EMBL/GenBank/DDBJ whole genome shotgun (WGS) entry which is preliminary data.</text>
</comment>
<dbReference type="SUPFAM" id="SSF50685">
    <property type="entry name" value="Barwin-like endoglucanases"/>
    <property type="match status" value="1"/>
</dbReference>
<protein>
    <recommendedName>
        <fullName evidence="5">RlpA-like protein double-psi beta-barrel domain-containing protein</fullName>
    </recommendedName>
</protein>
<sequence>MKFTATSALTYLAALATTATATPFSKRATTYTGRMTPIGEISDAGALSACGQEYVTGSMFVAVQPSLLPADCSPTPITIKCKGGDVTAQVVDKCMGCGSDHIDVSAAVYEACGGAKGGVDPIPDLTWIF</sequence>
<organism evidence="3 4">
    <name type="scientific">Phomopsis amygdali</name>
    <name type="common">Fusicoccum amygdali</name>
    <dbReference type="NCBI Taxonomy" id="1214568"/>
    <lineage>
        <taxon>Eukaryota</taxon>
        <taxon>Fungi</taxon>
        <taxon>Dikarya</taxon>
        <taxon>Ascomycota</taxon>
        <taxon>Pezizomycotina</taxon>
        <taxon>Sordariomycetes</taxon>
        <taxon>Sordariomycetidae</taxon>
        <taxon>Diaporthales</taxon>
        <taxon>Diaporthaceae</taxon>
        <taxon>Diaporthe</taxon>
    </lineage>
</organism>
<dbReference type="PANTHER" id="PTHR31836:SF28">
    <property type="entry name" value="SRCR DOMAIN-CONTAINING PROTEIN-RELATED"/>
    <property type="match status" value="1"/>
</dbReference>
<gene>
    <name evidence="3" type="ORF">N8I77_002688</name>
</gene>
<evidence type="ECO:0000256" key="1">
    <source>
        <dbReference type="ARBA" id="ARBA00022729"/>
    </source>
</evidence>
<accession>A0AAD9SUM9</accession>
<name>A0AAD9SUM9_PHOAM</name>
<dbReference type="CDD" id="cd22191">
    <property type="entry name" value="DPBB_RlpA_EXP_N-like"/>
    <property type="match status" value="1"/>
</dbReference>
<evidence type="ECO:0000313" key="4">
    <source>
        <dbReference type="Proteomes" id="UP001265746"/>
    </source>
</evidence>
<dbReference type="Proteomes" id="UP001265746">
    <property type="component" value="Unassembled WGS sequence"/>
</dbReference>
<keyword evidence="1 2" id="KW-0732">Signal</keyword>
<keyword evidence="4" id="KW-1185">Reference proteome</keyword>
<dbReference type="EMBL" id="JAUJFL010000001">
    <property type="protein sequence ID" value="KAK2615967.1"/>
    <property type="molecule type" value="Genomic_DNA"/>
</dbReference>
<proteinExistence type="predicted"/>
<evidence type="ECO:0008006" key="5">
    <source>
        <dbReference type="Google" id="ProtNLM"/>
    </source>
</evidence>
<dbReference type="PANTHER" id="PTHR31836">
    <property type="match status" value="1"/>
</dbReference>
<feature type="signal peptide" evidence="2">
    <location>
        <begin position="1"/>
        <end position="21"/>
    </location>
</feature>
<dbReference type="AlphaFoldDB" id="A0AAD9SUM9"/>
<dbReference type="InterPro" id="IPR051477">
    <property type="entry name" value="Expansin_CellWall"/>
</dbReference>
<dbReference type="InterPro" id="IPR036908">
    <property type="entry name" value="RlpA-like_sf"/>
</dbReference>
<dbReference type="Gene3D" id="2.40.40.10">
    <property type="entry name" value="RlpA-like domain"/>
    <property type="match status" value="1"/>
</dbReference>
<evidence type="ECO:0000313" key="3">
    <source>
        <dbReference type="EMBL" id="KAK2615967.1"/>
    </source>
</evidence>
<evidence type="ECO:0000256" key="2">
    <source>
        <dbReference type="SAM" id="SignalP"/>
    </source>
</evidence>
<reference evidence="3" key="1">
    <citation type="submission" date="2023-06" db="EMBL/GenBank/DDBJ databases">
        <authorList>
            <person name="Noh H."/>
        </authorList>
    </citation>
    <scope>NUCLEOTIDE SEQUENCE</scope>
    <source>
        <strain evidence="3">DUCC20226</strain>
    </source>
</reference>